<dbReference type="Pfam" id="PF08282">
    <property type="entry name" value="Hydrolase_3"/>
    <property type="match status" value="1"/>
</dbReference>
<dbReference type="Gene3D" id="3.30.1240.10">
    <property type="match status" value="1"/>
</dbReference>
<accession>A0ABW4KCX7</accession>
<evidence type="ECO:0000313" key="1">
    <source>
        <dbReference type="EMBL" id="MFD1706052.1"/>
    </source>
</evidence>
<dbReference type="GO" id="GO:0016787">
    <property type="term" value="F:hydrolase activity"/>
    <property type="evidence" value="ECO:0007669"/>
    <property type="project" value="UniProtKB-KW"/>
</dbReference>
<sequence length="296" mass="33282">MTLIKCIATDMDGTLLNASQEVSEENKLAIREARKQGIDFLVATGRSYHDLRYVLEKVDILCPAICLNGAEIRDEQGNIEFGIGLDEETASQVARILDHADIYYELYTSNGTYTTNYEKGVQAVMDIYRTANPSIEIAPLRERVEKRFKKRLIKVVDHLDGIFGAGDIVTYKFFGFSKDAALLNEMNIRFEQIKGITVTASGRQNIEITHAQAKKGNALKRYTEKRGIPLEQTMAIGDNYNDLSMLRLVGHSVAMGNAEKEIKDSCRYITGLNTKDGVAEIIYKILEEQNIRNEKA</sequence>
<dbReference type="InterPro" id="IPR006379">
    <property type="entry name" value="HAD-SF_hydro_IIB"/>
</dbReference>
<dbReference type="PANTHER" id="PTHR10000:SF55">
    <property type="entry name" value="5-AMINO-6-(5-PHOSPHO-D-RIBITYLAMINO)URACIL PHOSPHATASE YCSE"/>
    <property type="match status" value="1"/>
</dbReference>
<reference evidence="2" key="1">
    <citation type="journal article" date="2019" name="Int. J. Syst. Evol. Microbiol.">
        <title>The Global Catalogue of Microorganisms (GCM) 10K type strain sequencing project: providing services to taxonomists for standard genome sequencing and annotation.</title>
        <authorList>
            <consortium name="The Broad Institute Genomics Platform"/>
            <consortium name="The Broad Institute Genome Sequencing Center for Infectious Disease"/>
            <person name="Wu L."/>
            <person name="Ma J."/>
        </authorList>
    </citation>
    <scope>NUCLEOTIDE SEQUENCE [LARGE SCALE GENOMIC DNA]</scope>
    <source>
        <strain evidence="2">CGMCC 1.12295</strain>
    </source>
</reference>
<comment type="caution">
    <text evidence="1">The sequence shown here is derived from an EMBL/GenBank/DDBJ whole genome shotgun (WGS) entry which is preliminary data.</text>
</comment>
<dbReference type="EC" id="3.1.3.-" evidence="1"/>
<dbReference type="PROSITE" id="PS01229">
    <property type="entry name" value="COF_2"/>
    <property type="match status" value="1"/>
</dbReference>
<dbReference type="SFLD" id="SFLDG01140">
    <property type="entry name" value="C2.B:_Phosphomannomutase_and_P"/>
    <property type="match status" value="1"/>
</dbReference>
<dbReference type="SFLD" id="SFLDS00003">
    <property type="entry name" value="Haloacid_Dehalogenase"/>
    <property type="match status" value="1"/>
</dbReference>
<organism evidence="1 2">
    <name type="scientific">Siminovitchia sediminis</name>
    <dbReference type="NCBI Taxonomy" id="1274353"/>
    <lineage>
        <taxon>Bacteria</taxon>
        <taxon>Bacillati</taxon>
        <taxon>Bacillota</taxon>
        <taxon>Bacilli</taxon>
        <taxon>Bacillales</taxon>
        <taxon>Bacillaceae</taxon>
        <taxon>Siminovitchia</taxon>
    </lineage>
</organism>
<keyword evidence="1" id="KW-0378">Hydrolase</keyword>
<dbReference type="SUPFAM" id="SSF56784">
    <property type="entry name" value="HAD-like"/>
    <property type="match status" value="1"/>
</dbReference>
<dbReference type="InterPro" id="IPR000150">
    <property type="entry name" value="Cof"/>
</dbReference>
<proteinExistence type="predicted"/>
<dbReference type="CDD" id="cd07516">
    <property type="entry name" value="HAD_Pase"/>
    <property type="match status" value="1"/>
</dbReference>
<evidence type="ECO:0000313" key="2">
    <source>
        <dbReference type="Proteomes" id="UP001597301"/>
    </source>
</evidence>
<dbReference type="Gene3D" id="3.40.50.1000">
    <property type="entry name" value="HAD superfamily/HAD-like"/>
    <property type="match status" value="1"/>
</dbReference>
<gene>
    <name evidence="1" type="ORF">ACFSCZ_04690</name>
</gene>
<dbReference type="InterPro" id="IPR036412">
    <property type="entry name" value="HAD-like_sf"/>
</dbReference>
<dbReference type="NCBIfam" id="TIGR00099">
    <property type="entry name" value="Cof-subfamily"/>
    <property type="match status" value="1"/>
</dbReference>
<dbReference type="PANTHER" id="PTHR10000">
    <property type="entry name" value="PHOSPHOSERINE PHOSPHATASE"/>
    <property type="match status" value="1"/>
</dbReference>
<keyword evidence="2" id="KW-1185">Reference proteome</keyword>
<name>A0ABW4KCX7_9BACI</name>
<dbReference type="Proteomes" id="UP001597301">
    <property type="component" value="Unassembled WGS sequence"/>
</dbReference>
<protein>
    <submittedName>
        <fullName evidence="1">Cof-type HAD-IIB family hydrolase</fullName>
        <ecNumber evidence="1">3.1.3.-</ecNumber>
    </submittedName>
</protein>
<dbReference type="EMBL" id="JBHUEO010000007">
    <property type="protein sequence ID" value="MFD1706052.1"/>
    <property type="molecule type" value="Genomic_DNA"/>
</dbReference>
<dbReference type="RefSeq" id="WP_380772609.1">
    <property type="nucleotide sequence ID" value="NZ_JBHUEO010000007.1"/>
</dbReference>
<dbReference type="InterPro" id="IPR023214">
    <property type="entry name" value="HAD_sf"/>
</dbReference>
<dbReference type="NCBIfam" id="TIGR01484">
    <property type="entry name" value="HAD-SF-IIB"/>
    <property type="match status" value="1"/>
</dbReference>